<organism evidence="1 2">
    <name type="scientific">Salvia divinorum</name>
    <name type="common">Maria pastora</name>
    <name type="synonym">Diviner's sage</name>
    <dbReference type="NCBI Taxonomy" id="28513"/>
    <lineage>
        <taxon>Eukaryota</taxon>
        <taxon>Viridiplantae</taxon>
        <taxon>Streptophyta</taxon>
        <taxon>Embryophyta</taxon>
        <taxon>Tracheophyta</taxon>
        <taxon>Spermatophyta</taxon>
        <taxon>Magnoliopsida</taxon>
        <taxon>eudicotyledons</taxon>
        <taxon>Gunneridae</taxon>
        <taxon>Pentapetalae</taxon>
        <taxon>asterids</taxon>
        <taxon>lamiids</taxon>
        <taxon>Lamiales</taxon>
        <taxon>Lamiaceae</taxon>
        <taxon>Nepetoideae</taxon>
        <taxon>Mentheae</taxon>
        <taxon>Salviinae</taxon>
        <taxon>Salvia</taxon>
        <taxon>Salvia subgen. Calosphace</taxon>
    </lineage>
</organism>
<sequence>MRNLKIGSPKSYQYHSLRSAFNSLHAIDTTPPRRRIFSFPSSLCFCSHLIVCRRHHFRLDDHHDFKSR</sequence>
<dbReference type="EMBL" id="JBEAFC010000007">
    <property type="protein sequence ID" value="KAL1550387.1"/>
    <property type="molecule type" value="Genomic_DNA"/>
</dbReference>
<reference evidence="1 2" key="1">
    <citation type="submission" date="2024-06" db="EMBL/GenBank/DDBJ databases">
        <title>A chromosome level genome sequence of Diviner's sage (Salvia divinorum).</title>
        <authorList>
            <person name="Ford S.A."/>
            <person name="Ro D.-K."/>
            <person name="Ness R.W."/>
            <person name="Phillips M.A."/>
        </authorList>
    </citation>
    <scope>NUCLEOTIDE SEQUENCE [LARGE SCALE GENOMIC DNA]</scope>
    <source>
        <strain evidence="1">SAF-2024a</strain>
        <tissue evidence="1">Leaf</tissue>
    </source>
</reference>
<evidence type="ECO:0000313" key="2">
    <source>
        <dbReference type="Proteomes" id="UP001567538"/>
    </source>
</evidence>
<proteinExistence type="predicted"/>
<accession>A0ABD1H1U8</accession>
<dbReference type="Proteomes" id="UP001567538">
    <property type="component" value="Unassembled WGS sequence"/>
</dbReference>
<keyword evidence="2" id="KW-1185">Reference proteome</keyword>
<evidence type="ECO:0000313" key="1">
    <source>
        <dbReference type="EMBL" id="KAL1550387.1"/>
    </source>
</evidence>
<gene>
    <name evidence="1" type="ORF">AAHA92_18355</name>
</gene>
<comment type="caution">
    <text evidence="1">The sequence shown here is derived from an EMBL/GenBank/DDBJ whole genome shotgun (WGS) entry which is preliminary data.</text>
</comment>
<name>A0ABD1H1U8_SALDI</name>
<protein>
    <submittedName>
        <fullName evidence="1">Uncharacterized protein</fullName>
    </submittedName>
</protein>
<dbReference type="AlphaFoldDB" id="A0ABD1H1U8"/>